<organism evidence="3 4">
    <name type="scientific">Batillaria attramentaria</name>
    <dbReference type="NCBI Taxonomy" id="370345"/>
    <lineage>
        <taxon>Eukaryota</taxon>
        <taxon>Metazoa</taxon>
        <taxon>Spiralia</taxon>
        <taxon>Lophotrochozoa</taxon>
        <taxon>Mollusca</taxon>
        <taxon>Gastropoda</taxon>
        <taxon>Caenogastropoda</taxon>
        <taxon>Sorbeoconcha</taxon>
        <taxon>Cerithioidea</taxon>
        <taxon>Batillariidae</taxon>
        <taxon>Batillaria</taxon>
    </lineage>
</organism>
<keyword evidence="4" id="KW-1185">Reference proteome</keyword>
<sequence length="163" mass="17880">MLADLASLLPLLLRYTAALLLVSAAGEPLPLPEVRGFLTNSSWRAGLAYRSLKKKSSIRNTEAERIPLSASGDLTALFMGFLSSSSFPANPRFPVKAWKRLYYLLPEDKCCPTARSRTAKKMAPSPGKPFERNAFEFGFTARGGGSGRRGRAGKRIREGMLEK</sequence>
<reference evidence="3 4" key="1">
    <citation type="journal article" date="2023" name="Sci. Data">
        <title>Genome assembly of the Korean intertidal mud-creeper Batillaria attramentaria.</title>
        <authorList>
            <person name="Patra A.K."/>
            <person name="Ho P.T."/>
            <person name="Jun S."/>
            <person name="Lee S.J."/>
            <person name="Kim Y."/>
            <person name="Won Y.J."/>
        </authorList>
    </citation>
    <scope>NUCLEOTIDE SEQUENCE [LARGE SCALE GENOMIC DNA]</scope>
    <source>
        <strain evidence="3">Wonlab-2016</strain>
    </source>
</reference>
<feature type="signal peptide" evidence="2">
    <location>
        <begin position="1"/>
        <end position="18"/>
    </location>
</feature>
<name>A0ABD0JXM3_9CAEN</name>
<feature type="region of interest" description="Disordered" evidence="1">
    <location>
        <begin position="138"/>
        <end position="163"/>
    </location>
</feature>
<keyword evidence="2" id="KW-0732">Signal</keyword>
<evidence type="ECO:0000313" key="3">
    <source>
        <dbReference type="EMBL" id="KAK7479341.1"/>
    </source>
</evidence>
<comment type="caution">
    <text evidence="3">The sequence shown here is derived from an EMBL/GenBank/DDBJ whole genome shotgun (WGS) entry which is preliminary data.</text>
</comment>
<evidence type="ECO:0000313" key="4">
    <source>
        <dbReference type="Proteomes" id="UP001519460"/>
    </source>
</evidence>
<feature type="chain" id="PRO_5044892387" evidence="2">
    <location>
        <begin position="19"/>
        <end position="163"/>
    </location>
</feature>
<dbReference type="Proteomes" id="UP001519460">
    <property type="component" value="Unassembled WGS sequence"/>
</dbReference>
<gene>
    <name evidence="3" type="ORF">BaRGS_00029419</name>
</gene>
<proteinExistence type="predicted"/>
<dbReference type="AlphaFoldDB" id="A0ABD0JXM3"/>
<protein>
    <submittedName>
        <fullName evidence="3">Uncharacterized protein</fullName>
    </submittedName>
</protein>
<evidence type="ECO:0000256" key="2">
    <source>
        <dbReference type="SAM" id="SignalP"/>
    </source>
</evidence>
<evidence type="ECO:0000256" key="1">
    <source>
        <dbReference type="SAM" id="MobiDB-lite"/>
    </source>
</evidence>
<dbReference type="EMBL" id="JACVVK020000305">
    <property type="protein sequence ID" value="KAK7479341.1"/>
    <property type="molecule type" value="Genomic_DNA"/>
</dbReference>
<accession>A0ABD0JXM3</accession>